<keyword evidence="1" id="KW-0808">Transferase</keyword>
<dbReference type="Gene3D" id="3.40.50.10540">
    <property type="entry name" value="Crotonobetainyl-coa:carnitine coa-transferase, domain 1"/>
    <property type="match status" value="1"/>
</dbReference>
<comment type="caution">
    <text evidence="1">The sequence shown here is derived from an EMBL/GenBank/DDBJ whole genome shotgun (WGS) entry which is preliminary data.</text>
</comment>
<dbReference type="EMBL" id="JBHSPA010000016">
    <property type="protein sequence ID" value="MFC5824615.1"/>
    <property type="molecule type" value="Genomic_DNA"/>
</dbReference>
<evidence type="ECO:0000313" key="1">
    <source>
        <dbReference type="EMBL" id="MFC5824615.1"/>
    </source>
</evidence>
<dbReference type="RefSeq" id="WP_379514141.1">
    <property type="nucleotide sequence ID" value="NZ_JBHSPA010000016.1"/>
</dbReference>
<protein>
    <submittedName>
        <fullName evidence="1">CoA transferase</fullName>
    </submittedName>
</protein>
<accession>A0ABW1CFV2</accession>
<dbReference type="SUPFAM" id="SSF89796">
    <property type="entry name" value="CoA-transferase family III (CaiB/BaiF)"/>
    <property type="match status" value="1"/>
</dbReference>
<keyword evidence="2" id="KW-1185">Reference proteome</keyword>
<sequence length="49" mass="4844">MGRFGLGADVLGELNPRLVQLSITGFGHDGGPPGLGRGGADVLDRIGAG</sequence>
<organism evidence="1 2">
    <name type="scientific">Nonomuraea insulae</name>
    <dbReference type="NCBI Taxonomy" id="1616787"/>
    <lineage>
        <taxon>Bacteria</taxon>
        <taxon>Bacillati</taxon>
        <taxon>Actinomycetota</taxon>
        <taxon>Actinomycetes</taxon>
        <taxon>Streptosporangiales</taxon>
        <taxon>Streptosporangiaceae</taxon>
        <taxon>Nonomuraea</taxon>
    </lineage>
</organism>
<dbReference type="Pfam" id="PF02515">
    <property type="entry name" value="CoA_transf_3"/>
    <property type="match status" value="1"/>
</dbReference>
<evidence type="ECO:0000313" key="2">
    <source>
        <dbReference type="Proteomes" id="UP001596058"/>
    </source>
</evidence>
<proteinExistence type="predicted"/>
<dbReference type="Proteomes" id="UP001596058">
    <property type="component" value="Unassembled WGS sequence"/>
</dbReference>
<gene>
    <name evidence="1" type="ORF">ACFPZ3_12225</name>
</gene>
<dbReference type="GO" id="GO:0016740">
    <property type="term" value="F:transferase activity"/>
    <property type="evidence" value="ECO:0007669"/>
    <property type="project" value="UniProtKB-KW"/>
</dbReference>
<name>A0ABW1CFV2_9ACTN</name>
<dbReference type="InterPro" id="IPR023606">
    <property type="entry name" value="CoA-Trfase_III_dom_1_sf"/>
</dbReference>
<dbReference type="InterPro" id="IPR003673">
    <property type="entry name" value="CoA-Trfase_fam_III"/>
</dbReference>
<reference evidence="2" key="1">
    <citation type="journal article" date="2019" name="Int. J. Syst. Evol. Microbiol.">
        <title>The Global Catalogue of Microorganisms (GCM) 10K type strain sequencing project: providing services to taxonomists for standard genome sequencing and annotation.</title>
        <authorList>
            <consortium name="The Broad Institute Genomics Platform"/>
            <consortium name="The Broad Institute Genome Sequencing Center for Infectious Disease"/>
            <person name="Wu L."/>
            <person name="Ma J."/>
        </authorList>
    </citation>
    <scope>NUCLEOTIDE SEQUENCE [LARGE SCALE GENOMIC DNA]</scope>
    <source>
        <strain evidence="2">CCUG 53903</strain>
    </source>
</reference>